<evidence type="ECO:0000256" key="5">
    <source>
        <dbReference type="ARBA" id="ARBA00037982"/>
    </source>
</evidence>
<evidence type="ECO:0000259" key="8">
    <source>
        <dbReference type="PROSITE" id="PS50011"/>
    </source>
</evidence>
<feature type="domain" description="Protein kinase" evidence="8">
    <location>
        <begin position="1"/>
        <end position="326"/>
    </location>
</feature>
<dbReference type="EMBL" id="GL883029">
    <property type="protein sequence ID" value="EGG13684.1"/>
    <property type="molecule type" value="Genomic_DNA"/>
</dbReference>
<keyword evidence="1" id="KW-0808">Transferase</keyword>
<keyword evidence="3" id="KW-0418">Kinase</keyword>
<dbReference type="InterPro" id="IPR008271">
    <property type="entry name" value="Ser/Thr_kinase_AS"/>
</dbReference>
<organism evidence="9 10">
    <name type="scientific">Cavenderia fasciculata</name>
    <name type="common">Slime mold</name>
    <name type="synonym">Dictyostelium fasciculatum</name>
    <dbReference type="NCBI Taxonomy" id="261658"/>
    <lineage>
        <taxon>Eukaryota</taxon>
        <taxon>Amoebozoa</taxon>
        <taxon>Evosea</taxon>
        <taxon>Eumycetozoa</taxon>
        <taxon>Dictyostelia</taxon>
        <taxon>Acytosteliales</taxon>
        <taxon>Cavenderiaceae</taxon>
        <taxon>Cavenderia</taxon>
    </lineage>
</organism>
<dbReference type="SMART" id="SM00220">
    <property type="entry name" value="S_TKc"/>
    <property type="match status" value="1"/>
</dbReference>
<evidence type="ECO:0000256" key="1">
    <source>
        <dbReference type="ARBA" id="ARBA00022679"/>
    </source>
</evidence>
<dbReference type="AlphaFoldDB" id="F4QD03"/>
<dbReference type="PANTHER" id="PTHR11042">
    <property type="entry name" value="EUKARYOTIC TRANSLATION INITIATION FACTOR 2-ALPHA KINASE EIF2-ALPHA KINASE -RELATED"/>
    <property type="match status" value="1"/>
</dbReference>
<evidence type="ECO:0000256" key="3">
    <source>
        <dbReference type="ARBA" id="ARBA00022777"/>
    </source>
</evidence>
<comment type="similarity">
    <text evidence="5">Belongs to the protein kinase superfamily. Ser/Thr protein kinase family. GCN2 subfamily.</text>
</comment>
<dbReference type="PROSITE" id="PS00108">
    <property type="entry name" value="PROTEIN_KINASE_ST"/>
    <property type="match status" value="1"/>
</dbReference>
<protein>
    <recommendedName>
        <fullName evidence="8">Protein kinase domain-containing protein</fullName>
    </recommendedName>
</protein>
<dbReference type="Proteomes" id="UP000007797">
    <property type="component" value="Unassembled WGS sequence"/>
</dbReference>
<dbReference type="GO" id="GO:0004674">
    <property type="term" value="F:protein serine/threonine kinase activity"/>
    <property type="evidence" value="ECO:0007669"/>
    <property type="project" value="UniProtKB-EC"/>
</dbReference>
<dbReference type="KEGG" id="dfa:DFA_11445"/>
<evidence type="ECO:0000256" key="2">
    <source>
        <dbReference type="ARBA" id="ARBA00022741"/>
    </source>
</evidence>
<dbReference type="CDD" id="cd00180">
    <property type="entry name" value="PKc"/>
    <property type="match status" value="1"/>
</dbReference>
<keyword evidence="4" id="KW-0067">ATP-binding</keyword>
<reference evidence="10" key="1">
    <citation type="journal article" date="2011" name="Genome Res.">
        <title>Phylogeny-wide analysis of social amoeba genomes highlights ancient origins for complex intercellular communication.</title>
        <authorList>
            <person name="Heidel A.J."/>
            <person name="Lawal H.M."/>
            <person name="Felder M."/>
            <person name="Schilde C."/>
            <person name="Helps N.R."/>
            <person name="Tunggal B."/>
            <person name="Rivero F."/>
            <person name="John U."/>
            <person name="Schleicher M."/>
            <person name="Eichinger L."/>
            <person name="Platzer M."/>
            <person name="Noegel A.A."/>
            <person name="Schaap P."/>
            <person name="Gloeckner G."/>
        </authorList>
    </citation>
    <scope>NUCLEOTIDE SEQUENCE [LARGE SCALE GENOMIC DNA]</scope>
    <source>
        <strain evidence="10">SH3</strain>
    </source>
</reference>
<dbReference type="SUPFAM" id="SSF56112">
    <property type="entry name" value="Protein kinase-like (PK-like)"/>
    <property type="match status" value="1"/>
</dbReference>
<dbReference type="SUPFAM" id="SSF53067">
    <property type="entry name" value="Actin-like ATPase domain"/>
    <property type="match status" value="1"/>
</dbReference>
<comment type="catalytic activity">
    <reaction evidence="6">
        <text>L-threonyl-[protein] + ATP = O-phospho-L-threonyl-[protein] + ADP + H(+)</text>
        <dbReference type="Rhea" id="RHEA:46608"/>
        <dbReference type="Rhea" id="RHEA-COMP:11060"/>
        <dbReference type="Rhea" id="RHEA-COMP:11605"/>
        <dbReference type="ChEBI" id="CHEBI:15378"/>
        <dbReference type="ChEBI" id="CHEBI:30013"/>
        <dbReference type="ChEBI" id="CHEBI:30616"/>
        <dbReference type="ChEBI" id="CHEBI:61977"/>
        <dbReference type="ChEBI" id="CHEBI:456216"/>
        <dbReference type="EC" id="2.7.11.1"/>
    </reaction>
</comment>
<dbReference type="GO" id="GO:0005634">
    <property type="term" value="C:nucleus"/>
    <property type="evidence" value="ECO:0007669"/>
    <property type="project" value="TreeGrafter"/>
</dbReference>
<dbReference type="Gene3D" id="1.10.510.10">
    <property type="entry name" value="Transferase(Phosphotransferase) domain 1"/>
    <property type="match status" value="1"/>
</dbReference>
<dbReference type="GO" id="GO:0005524">
    <property type="term" value="F:ATP binding"/>
    <property type="evidence" value="ECO:0007669"/>
    <property type="project" value="UniProtKB-KW"/>
</dbReference>
<evidence type="ECO:0000256" key="4">
    <source>
        <dbReference type="ARBA" id="ARBA00022840"/>
    </source>
</evidence>
<dbReference type="RefSeq" id="XP_004350388.1">
    <property type="nucleotide sequence ID" value="XM_004350338.1"/>
</dbReference>
<dbReference type="GeneID" id="14866006"/>
<evidence type="ECO:0000256" key="7">
    <source>
        <dbReference type="ARBA" id="ARBA00048679"/>
    </source>
</evidence>
<accession>F4QD03</accession>
<dbReference type="InterPro" id="IPR011009">
    <property type="entry name" value="Kinase-like_dom_sf"/>
</dbReference>
<keyword evidence="2" id="KW-0547">Nucleotide-binding</keyword>
<dbReference type="InterPro" id="IPR050339">
    <property type="entry name" value="CC_SR_Kinase"/>
</dbReference>
<comment type="catalytic activity">
    <reaction evidence="7">
        <text>L-seryl-[protein] + ATP = O-phospho-L-seryl-[protein] + ADP + H(+)</text>
        <dbReference type="Rhea" id="RHEA:17989"/>
        <dbReference type="Rhea" id="RHEA-COMP:9863"/>
        <dbReference type="Rhea" id="RHEA-COMP:11604"/>
        <dbReference type="ChEBI" id="CHEBI:15378"/>
        <dbReference type="ChEBI" id="CHEBI:29999"/>
        <dbReference type="ChEBI" id="CHEBI:30616"/>
        <dbReference type="ChEBI" id="CHEBI:83421"/>
        <dbReference type="ChEBI" id="CHEBI:456216"/>
        <dbReference type="EC" id="2.7.11.1"/>
    </reaction>
</comment>
<name>F4QD03_CACFS</name>
<sequence>MIQGVVVKNLLKIPFEQFKAIEPLDHRNVLSYYDYYRDDDDQYEYIVMEYLQKGSLKDFIVANPKYYENELCLDKAFKDILEGVQYLNNKKIIHRDIKPGNILVTDDFTLKIADFGMSKKSTEAERSVSTLNAGTELFRAPIGIRAFGTIHRFMEYWYNNVVFKQYIPNKYLELIDKCLSCRYSINWILSQPPFTSSENTSDLFLDIDQISLKSKKVIVSIEIGWSWSSYAFIFLKGAELQNDINESDCSTNCQQCFKTLTTISLDKEDKVVKFGCDALSDHDHDNAIFSNYKMAIYDDVAGRKMVKASNSDKKASVNTLLVQTLLYFKKTSMASIHKQDKTIQPDDIQWVIPVPANWDLSAKLIIKNCAIKAGLCPPNHDNGHSVLICSESEANCYYALNKCQIPYIGVPDKTVLLLSNYDNDCQLHTLKVNGKNGLVETLPIPTNMVSTNVEQSFNSFLKDLLGVYSVTDAMDEQHYKELLKQFNQFIDDKNQVGDTDLFLPFCPKTILGIESAPFTEKRPSFHKPIEPSLLLPILIATSKGSVLLAMNRARSFKNNCNNNNNNTI</sequence>
<proteinExistence type="inferred from homology"/>
<dbReference type="InterPro" id="IPR043129">
    <property type="entry name" value="ATPase_NBD"/>
</dbReference>
<dbReference type="STRING" id="1054147.F4QD03"/>
<evidence type="ECO:0000256" key="6">
    <source>
        <dbReference type="ARBA" id="ARBA00047899"/>
    </source>
</evidence>
<dbReference type="Gene3D" id="3.30.420.40">
    <property type="match status" value="1"/>
</dbReference>
<dbReference type="GO" id="GO:0005737">
    <property type="term" value="C:cytoplasm"/>
    <property type="evidence" value="ECO:0007669"/>
    <property type="project" value="TreeGrafter"/>
</dbReference>
<dbReference type="OrthoDB" id="14962at2759"/>
<gene>
    <name evidence="9" type="ORF">DFA_11445</name>
</gene>
<dbReference type="InterPro" id="IPR000719">
    <property type="entry name" value="Prot_kinase_dom"/>
</dbReference>
<evidence type="ECO:0000313" key="10">
    <source>
        <dbReference type="Proteomes" id="UP000007797"/>
    </source>
</evidence>
<evidence type="ECO:0000313" key="9">
    <source>
        <dbReference type="EMBL" id="EGG13684.1"/>
    </source>
</evidence>
<dbReference type="Pfam" id="PF00069">
    <property type="entry name" value="Pkinase"/>
    <property type="match status" value="1"/>
</dbReference>
<keyword evidence="10" id="KW-1185">Reference proteome</keyword>
<dbReference type="PROSITE" id="PS50011">
    <property type="entry name" value="PROTEIN_KINASE_DOM"/>
    <property type="match status" value="1"/>
</dbReference>